<dbReference type="KEGG" id="cli:Clim_0686"/>
<proteinExistence type="predicted"/>
<reference evidence="1 2" key="1">
    <citation type="submission" date="2008-05" db="EMBL/GenBank/DDBJ databases">
        <title>Complete sequence of Chlorobium limicola DSM 245.</title>
        <authorList>
            <consortium name="US DOE Joint Genome Institute"/>
            <person name="Lucas S."/>
            <person name="Copeland A."/>
            <person name="Lapidus A."/>
            <person name="Glavina del Rio T."/>
            <person name="Dalin E."/>
            <person name="Tice H."/>
            <person name="Bruce D."/>
            <person name="Goodwin L."/>
            <person name="Pitluck S."/>
            <person name="Schmutz J."/>
            <person name="Larimer F."/>
            <person name="Land M."/>
            <person name="Hauser L."/>
            <person name="Kyrpides N."/>
            <person name="Ovchinnikova G."/>
            <person name="Zhao F."/>
            <person name="Li T."/>
            <person name="Liu Z."/>
            <person name="Overmann J."/>
            <person name="Bryant D.A."/>
            <person name="Richardson P."/>
        </authorList>
    </citation>
    <scope>NUCLEOTIDE SEQUENCE [LARGE SCALE GENOMIC DNA]</scope>
    <source>
        <strain evidence="2">DSM 245 / NBRC 103803 / 6330</strain>
    </source>
</reference>
<sequence>MTGAEAACREVAGKRFSAAGLETTRVARELYQWQELMWRTRRPGESGIVVLCVRKCLKKYFFVVFLHQKNAPSSSGFHVCFCNGQRRMAECMYPDGSMRRRLPLSLSVRRQRKPSVPPGYHGFVRSQPVKAPALPDSFSAVKHDEPEVETLRVACKRIAFQPGETVFGIGLQSSVYASESSCHRMSGDIGHVCLIFLIIIRQ</sequence>
<accession>B3EH89</accession>
<organism evidence="1 2">
    <name type="scientific">Chlorobium limicola (strain DSM 245 / NBRC 103803 / 6330)</name>
    <dbReference type="NCBI Taxonomy" id="290315"/>
    <lineage>
        <taxon>Bacteria</taxon>
        <taxon>Pseudomonadati</taxon>
        <taxon>Chlorobiota</taxon>
        <taxon>Chlorobiia</taxon>
        <taxon>Chlorobiales</taxon>
        <taxon>Chlorobiaceae</taxon>
        <taxon>Chlorobium/Pelodictyon group</taxon>
        <taxon>Chlorobium</taxon>
    </lineage>
</organism>
<name>B3EH89_CHLL2</name>
<evidence type="ECO:0000313" key="2">
    <source>
        <dbReference type="Proteomes" id="UP000008841"/>
    </source>
</evidence>
<dbReference type="Proteomes" id="UP000008841">
    <property type="component" value="Chromosome"/>
</dbReference>
<evidence type="ECO:0000313" key="1">
    <source>
        <dbReference type="EMBL" id="ACD89769.1"/>
    </source>
</evidence>
<protein>
    <submittedName>
        <fullName evidence="1">Uncharacterized protein</fullName>
    </submittedName>
</protein>
<dbReference type="AlphaFoldDB" id="B3EH89"/>
<dbReference type="HOGENOM" id="CLU_1352631_0_0_10"/>
<dbReference type="EMBL" id="CP001097">
    <property type="protein sequence ID" value="ACD89769.1"/>
    <property type="molecule type" value="Genomic_DNA"/>
</dbReference>
<gene>
    <name evidence="1" type="ordered locus">Clim_0686</name>
</gene>